<feature type="region of interest" description="Disordered" evidence="1">
    <location>
        <begin position="599"/>
        <end position="620"/>
    </location>
</feature>
<dbReference type="GeneID" id="19158311"/>
<dbReference type="Proteomes" id="UP000019484">
    <property type="component" value="Unassembled WGS sequence"/>
</dbReference>
<dbReference type="OrthoDB" id="5427350at2759"/>
<dbReference type="Pfam" id="PF14269">
    <property type="entry name" value="Arylsulfotran_2"/>
    <property type="match status" value="1"/>
</dbReference>
<accession>W9YCS9</accession>
<dbReference type="EMBL" id="AMWN01000003">
    <property type="protein sequence ID" value="EXJ90318.1"/>
    <property type="molecule type" value="Genomic_DNA"/>
</dbReference>
<feature type="compositionally biased region" description="Acidic residues" evidence="1">
    <location>
        <begin position="601"/>
        <end position="611"/>
    </location>
</feature>
<dbReference type="eggNOG" id="ENOG502QPU9">
    <property type="taxonomic scope" value="Eukaryota"/>
</dbReference>
<evidence type="ECO:0000313" key="5">
    <source>
        <dbReference type="Proteomes" id="UP000019484"/>
    </source>
</evidence>
<keyword evidence="2" id="KW-1133">Transmembrane helix</keyword>
<feature type="signal peptide" evidence="3">
    <location>
        <begin position="1"/>
        <end position="22"/>
    </location>
</feature>
<evidence type="ECO:0000256" key="3">
    <source>
        <dbReference type="SAM" id="SignalP"/>
    </source>
</evidence>
<dbReference type="PANTHER" id="PTHR35340">
    <property type="entry name" value="PQQ ENZYME REPEAT PROTEIN-RELATED"/>
    <property type="match status" value="1"/>
</dbReference>
<organism evidence="4 5">
    <name type="scientific">Capronia coronata CBS 617.96</name>
    <dbReference type="NCBI Taxonomy" id="1182541"/>
    <lineage>
        <taxon>Eukaryota</taxon>
        <taxon>Fungi</taxon>
        <taxon>Dikarya</taxon>
        <taxon>Ascomycota</taxon>
        <taxon>Pezizomycotina</taxon>
        <taxon>Eurotiomycetes</taxon>
        <taxon>Chaetothyriomycetidae</taxon>
        <taxon>Chaetothyriales</taxon>
        <taxon>Herpotrichiellaceae</taxon>
        <taxon>Capronia</taxon>
    </lineage>
</organism>
<evidence type="ECO:0000313" key="4">
    <source>
        <dbReference type="EMBL" id="EXJ90318.1"/>
    </source>
</evidence>
<dbReference type="InterPro" id="IPR053143">
    <property type="entry name" value="Arylsulfate_ST"/>
</dbReference>
<dbReference type="Gene3D" id="2.120.10.30">
    <property type="entry name" value="TolB, C-terminal domain"/>
    <property type="match status" value="1"/>
</dbReference>
<evidence type="ECO:0000256" key="2">
    <source>
        <dbReference type="SAM" id="Phobius"/>
    </source>
</evidence>
<protein>
    <recommendedName>
        <fullName evidence="6">ASST-domain-containing protein</fullName>
    </recommendedName>
</protein>
<name>W9YCS9_9EURO</name>
<gene>
    <name evidence="4" type="ORF">A1O1_03417</name>
</gene>
<evidence type="ECO:0000256" key="1">
    <source>
        <dbReference type="SAM" id="MobiDB-lite"/>
    </source>
</evidence>
<dbReference type="STRING" id="1182541.W9YCS9"/>
<dbReference type="PANTHER" id="PTHR35340:SF5">
    <property type="entry name" value="ASST-DOMAIN-CONTAINING PROTEIN"/>
    <property type="match status" value="1"/>
</dbReference>
<dbReference type="RefSeq" id="XP_007722512.1">
    <property type="nucleotide sequence ID" value="XM_007724322.1"/>
</dbReference>
<keyword evidence="2" id="KW-0472">Membrane</keyword>
<feature type="transmembrane region" description="Helical" evidence="2">
    <location>
        <begin position="543"/>
        <end position="561"/>
    </location>
</feature>
<keyword evidence="2" id="KW-0812">Transmembrane</keyword>
<keyword evidence="5" id="KW-1185">Reference proteome</keyword>
<proteinExistence type="predicted"/>
<dbReference type="InterPro" id="IPR039535">
    <property type="entry name" value="ASST-like"/>
</dbReference>
<dbReference type="HOGENOM" id="CLU_018249_0_1_1"/>
<dbReference type="InterPro" id="IPR011042">
    <property type="entry name" value="6-blade_b-propeller_TolB-like"/>
</dbReference>
<feature type="chain" id="PRO_5004933528" description="ASST-domain-containing protein" evidence="3">
    <location>
        <begin position="23"/>
        <end position="649"/>
    </location>
</feature>
<comment type="caution">
    <text evidence="4">The sequence shown here is derived from an EMBL/GenBank/DDBJ whole genome shotgun (WGS) entry which is preliminary data.</text>
</comment>
<dbReference type="AlphaFoldDB" id="W9YCS9"/>
<evidence type="ECO:0008006" key="6">
    <source>
        <dbReference type="Google" id="ProtNLM"/>
    </source>
</evidence>
<keyword evidence="3" id="KW-0732">Signal</keyword>
<reference evidence="4 5" key="1">
    <citation type="submission" date="2013-03" db="EMBL/GenBank/DDBJ databases">
        <title>The Genome Sequence of Capronia coronata CBS 617.96.</title>
        <authorList>
            <consortium name="The Broad Institute Genomics Platform"/>
            <person name="Cuomo C."/>
            <person name="de Hoog S."/>
            <person name="Gorbushina A."/>
            <person name="Walker B."/>
            <person name="Young S.K."/>
            <person name="Zeng Q."/>
            <person name="Gargeya S."/>
            <person name="Fitzgerald M."/>
            <person name="Haas B."/>
            <person name="Abouelleil A."/>
            <person name="Allen A.W."/>
            <person name="Alvarado L."/>
            <person name="Arachchi H.M."/>
            <person name="Berlin A.M."/>
            <person name="Chapman S.B."/>
            <person name="Gainer-Dewar J."/>
            <person name="Goldberg J."/>
            <person name="Griggs A."/>
            <person name="Gujja S."/>
            <person name="Hansen M."/>
            <person name="Howarth C."/>
            <person name="Imamovic A."/>
            <person name="Ireland A."/>
            <person name="Larimer J."/>
            <person name="McCowan C."/>
            <person name="Murphy C."/>
            <person name="Pearson M."/>
            <person name="Poon T.W."/>
            <person name="Priest M."/>
            <person name="Roberts A."/>
            <person name="Saif S."/>
            <person name="Shea T."/>
            <person name="Sisk P."/>
            <person name="Sykes S."/>
            <person name="Wortman J."/>
            <person name="Nusbaum C."/>
            <person name="Birren B."/>
        </authorList>
    </citation>
    <scope>NUCLEOTIDE SEQUENCE [LARGE SCALE GENOMIC DNA]</scope>
    <source>
        <strain evidence="4 5">CBS 617.96</strain>
    </source>
</reference>
<sequence>MWQLLPVIWLLTLALIVSPTISVRTAPPDYGGLTSKLYDWGMRGLVPRQTYHSFRLKAPQLNYAQWDERCDDGYSLISPRGHHVPHPGPIIMDSGGELVWMEDKYGQAMDFKVQQYRGRDYLTFWTGTDSGTFGTGSYVMLDSNYKLYKRVSPAHGRSGDLHEFKITENGTALMTIYEPTPADLSSFGIVSQGWIYDSLFQEIDLETGELIFEWRASEHYRIDETFHSIEAETRRPDSSGNRVASIGTRRDAAWDFFHINSVDQDDRGNYYVSSRYMHTVTCISPTGDIRWILGGKRNQFTDLSDGAATSFSFQHHATMHENNTLTIFDNGKYDANSKNAKYSRGLIITLDTENMTATLVQDFVHPDHLLVGSQGSIQLLPDSGHALVGWGYAPAYTEFDADGTVLCDVHIAPKIVFGFGWVKNYRTFRSSSWTGKPTTSPDVFLRPRDEVLYVSWNGATEVDRWLLQGRETVKSADSDSDSDDEGELFVDLSSTKKQGFESSVDIDSDMPTYIRVVAVDRNGNVLGYSQVLNRDVGNAPREIPLFAILAAVLSCFGFVIWRTGNPISRVHGMRKAVVQLYRRTSVTDYLSLKEALRVQDDDPEEDGDERDLEGQLGYSDDMSLRNVSRRLLAADTDHGTSHGPTSASD</sequence>